<evidence type="ECO:0000313" key="2">
    <source>
        <dbReference type="Proteomes" id="UP000542111"/>
    </source>
</evidence>
<dbReference type="OrthoDB" id="7003488at2"/>
<reference evidence="1 2" key="1">
    <citation type="journal article" date="2020" name="Front. Microbiol.">
        <title>Genetic Organization of the aprX-lipA2 Operon Affects the Proteolytic Potential of Pseudomonas Species in Milk.</title>
        <authorList>
            <person name="Maier C."/>
            <person name="Huptas C."/>
            <person name="von Neubeck M."/>
            <person name="Scherer S."/>
            <person name="Wenning M."/>
            <person name="Lucking G."/>
        </authorList>
    </citation>
    <scope>NUCLEOTIDE SEQUENCE [LARGE SCALE GENOMIC DNA]</scope>
    <source>
        <strain evidence="1 2">G4779</strain>
    </source>
</reference>
<sequence>MPQATSLRRAHIEQIVSLFSAVPTLRQVAVSQVQAALDQRHPSLNLLAERVAIGTPRQAGEYHYSRLADEVLMRLACARPLRYVEDHHQVLLRQREVYGPGGPALADIEQLVNQLGPDLLQAWLVRLQDWWRETVPVDTTRWAYLSDDLLMLLYDSQKPAGMDEQQFSRLFPRALLRASRPDRQWSVQGTALKVQALFVRRQGSAQVPQMLPLLVLDHRMFGAELRTLLLFSPATGLHPLAQLEEVAPLLAGYVGPRLAGAALEWFAEEPVGDPFDALAASYAERQCTEVLAIDRTVPRTPDQYQALLDYVTDPNRWFESVLTPLQLRMQDELPLWLAHASPQDSLAYAGELQALVQAQAEAAGKTFLDGIEPLRTFAAKALKRCLGTDSRAHGIAPDDIELTYTLVTAAVLPGGFTSGDVHSQNLSLTDLALENLGGFPHTPSRIRLKGATAPGWLTAALLTGCVTEVDIGQVYPELLRQKLINDPAERTWRAALFTRQLRAQLPLLALEMQLKGEGGLTQAGYRLVKGALQPGAAERTAAIWPLAFKATPTATADEVVNMYVIGPRDTEQGPHLLYRPLFSPGLHEFESLAQLLDAICEPGELQAGILAWMAPDRQAVYAQGGFLEPHIRRFLAGDEFSVPERPAPARLSKRVADGDPLPRLFASTAQALVSLAQAQSVSNREQRWATLKTAGWLLFDTLLPFVRGPALLVGWLVQMLGSVKQDMLALAEDDPAAQAQGVTDLLTNLVMVLAYRASPHEWPAPLDRQHPAFARTRLVKPAPAVVRGPESVQLDSPYRWCNARETMTGPMQARLQAMSLKAFAAPWPRILPGAETTGRLKGLVRDATSVPPQWQALVRGHLYRVEVTGSGVEVTNADGSVRGPLLKSGRDGTWDVDLRLRLLGGQPDSPQEPLAPEARRLQLEQDYARYAQRREAANRAMMVARQLSTRESTGITEQQRAAAQERYGQELHNKLQASLLELQCLKDLQAIKSRAGYERELCTLLEGVILNLQQLLQHARGVAVAIHARLVPALRLVEHESEEEAQSTINQQAHHTILQGLQQLADSNEQAIRWRSLELGSLDELGRVPKYGRDTVEALHQGRREGPSVLELQSLQVSALWAVAINNEGPQMDEEFLHSLNDTVDRARWASGSQAQLDELAPQSPPLRLELLESFDRVYAQTDDRIEFWRAMEPDQFNLGYLDKLQQLFAQLHLQVQHELAATLAPAAPTPAPTVARPRQKKIIRTRNRDMYVAQVQVMAGEQPVEVAQVTDARDEVIASFVQAADGIWEPLQKTQARRTASAPNLNRLLEHGQALRAQVDKAIAEVLKMAGKANEPQSLQDILEQRADKLRRCADAIQQRLLHSEPQRLAATQKARARTEADELRAAASRLSEQGLQARLNAIRARPPTQGGLEVLVMHDEVRIFRQGARVALAGRANDWLQAYVVLDVHSRQALCYGHFHYERPSGPDDHFTAAHLKTPAQHRLGKQSQAQAQAQAFASLQAGQGGRVTQTLAIHRGEVNLRMARKLFFDAPAWVDGEVPF</sequence>
<name>A0A7Y1MU92_9PSED</name>
<dbReference type="GeneID" id="70103868"/>
<accession>A0A7Y1MU92</accession>
<gene>
    <name evidence="1" type="ORF">HBO33_24920</name>
</gene>
<organism evidence="1 2">
    <name type="scientific">Pseudomonas gessardii</name>
    <dbReference type="NCBI Taxonomy" id="78544"/>
    <lineage>
        <taxon>Bacteria</taxon>
        <taxon>Pseudomonadati</taxon>
        <taxon>Pseudomonadota</taxon>
        <taxon>Gammaproteobacteria</taxon>
        <taxon>Pseudomonadales</taxon>
        <taxon>Pseudomonadaceae</taxon>
        <taxon>Pseudomonas</taxon>
    </lineage>
</organism>
<dbReference type="Proteomes" id="UP000542111">
    <property type="component" value="Unassembled WGS sequence"/>
</dbReference>
<evidence type="ECO:0000313" key="1">
    <source>
        <dbReference type="EMBL" id="NNA98410.1"/>
    </source>
</evidence>
<protein>
    <submittedName>
        <fullName evidence="1">Uncharacterized protein</fullName>
    </submittedName>
</protein>
<comment type="caution">
    <text evidence="1">The sequence shown here is derived from an EMBL/GenBank/DDBJ whole genome shotgun (WGS) entry which is preliminary data.</text>
</comment>
<dbReference type="RefSeq" id="WP_076962395.1">
    <property type="nucleotide sequence ID" value="NZ_CBCRYT010000011.1"/>
</dbReference>
<proteinExistence type="predicted"/>
<dbReference type="EMBL" id="JAAQYP010000056">
    <property type="protein sequence ID" value="NNA98410.1"/>
    <property type="molecule type" value="Genomic_DNA"/>
</dbReference>